<dbReference type="GO" id="GO:0043709">
    <property type="term" value="P:cell adhesion involved in single-species biofilm formation"/>
    <property type="evidence" value="ECO:0007669"/>
    <property type="project" value="TreeGrafter"/>
</dbReference>
<accession>A0A2G9WZR8</accession>
<feature type="transmembrane region" description="Helical" evidence="2">
    <location>
        <begin position="103"/>
        <end position="126"/>
    </location>
</feature>
<reference evidence="4 5" key="1">
    <citation type="submission" date="2017-08" db="EMBL/GenBank/DDBJ databases">
        <title>Pleomorphomonas carboxidotrophicus sp. nov., a new mesophilic hydrogenogenic carboxidotroph.</title>
        <authorList>
            <person name="Esquivel-Elizondo S."/>
            <person name="Krajmalnik-Brown R."/>
            <person name="Maldonado J."/>
        </authorList>
    </citation>
    <scope>NUCLEOTIDE SEQUENCE [LARGE SCALE GENOMIC DNA]</scope>
    <source>
        <strain evidence="4 5">SVCO-16</strain>
    </source>
</reference>
<dbReference type="PANTHER" id="PTHR45138:SF24">
    <property type="entry name" value="DIGUANYLATE CYCLASE DGCC-RELATED"/>
    <property type="match status" value="1"/>
</dbReference>
<dbReference type="Pfam" id="PF00990">
    <property type="entry name" value="GGDEF"/>
    <property type="match status" value="1"/>
</dbReference>
<dbReference type="OrthoDB" id="9812260at2"/>
<sequence>MNYRTHIGKRTRNGFDPFYTIVSWLLNRSPWEAWALVVGGVAIITFLDLLPGNGDISVRSLYVFPVILGCWMLGRMHAITVTAFVVLAMSIKAPLVQGHVDLLPIVTSTLARAVSFAAVAGIVAGFRSRYNHVLNMAQKDRMTGVLNKTAFEEEVKAMLAAGHASGKTVLLAVMDLDGFKSVNDQHGHETGDEVLMTFTHHVAKEIRRADRFGRIGGDEFALALQAASPEEARLLATRLHRRVTEALAGTCHSVTCSMGALIVPPEPRRTSRDMMREADRLMYAVKRGGKNAVVVAEAEALPGDGHADDLHDIQPVAAGFP</sequence>
<protein>
    <recommendedName>
        <fullName evidence="1">diguanylate cyclase</fullName>
        <ecNumber evidence="1">2.7.7.65</ecNumber>
    </recommendedName>
</protein>
<dbReference type="GO" id="GO:0052621">
    <property type="term" value="F:diguanylate cyclase activity"/>
    <property type="evidence" value="ECO:0007669"/>
    <property type="project" value="UniProtKB-EC"/>
</dbReference>
<dbReference type="EMBL" id="NQVN01000002">
    <property type="protein sequence ID" value="PIP00170.1"/>
    <property type="molecule type" value="Genomic_DNA"/>
</dbReference>
<gene>
    <name evidence="4" type="ORF">CJ014_05365</name>
</gene>
<feature type="domain" description="GGDEF" evidence="3">
    <location>
        <begin position="167"/>
        <end position="298"/>
    </location>
</feature>
<comment type="caution">
    <text evidence="4">The sequence shown here is derived from an EMBL/GenBank/DDBJ whole genome shotgun (WGS) entry which is preliminary data.</text>
</comment>
<dbReference type="InterPro" id="IPR029787">
    <property type="entry name" value="Nucleotide_cyclase"/>
</dbReference>
<name>A0A2G9WZR8_9HYPH</name>
<dbReference type="PANTHER" id="PTHR45138">
    <property type="entry name" value="REGULATORY COMPONENTS OF SENSORY TRANSDUCTION SYSTEM"/>
    <property type="match status" value="1"/>
</dbReference>
<feature type="transmembrane region" description="Helical" evidence="2">
    <location>
        <begin position="62"/>
        <end position="91"/>
    </location>
</feature>
<dbReference type="GO" id="GO:0005886">
    <property type="term" value="C:plasma membrane"/>
    <property type="evidence" value="ECO:0007669"/>
    <property type="project" value="TreeGrafter"/>
</dbReference>
<dbReference type="NCBIfam" id="TIGR00254">
    <property type="entry name" value="GGDEF"/>
    <property type="match status" value="1"/>
</dbReference>
<dbReference type="EC" id="2.7.7.65" evidence="1"/>
<dbReference type="FunFam" id="3.30.70.270:FF:000001">
    <property type="entry name" value="Diguanylate cyclase domain protein"/>
    <property type="match status" value="1"/>
</dbReference>
<keyword evidence="2" id="KW-0472">Membrane</keyword>
<dbReference type="InterPro" id="IPR050469">
    <property type="entry name" value="Diguanylate_Cyclase"/>
</dbReference>
<dbReference type="SUPFAM" id="SSF55073">
    <property type="entry name" value="Nucleotide cyclase"/>
    <property type="match status" value="1"/>
</dbReference>
<evidence type="ECO:0000256" key="2">
    <source>
        <dbReference type="SAM" id="Phobius"/>
    </source>
</evidence>
<dbReference type="AlphaFoldDB" id="A0A2G9WZR8"/>
<keyword evidence="2" id="KW-0812">Transmembrane</keyword>
<evidence type="ECO:0000256" key="1">
    <source>
        <dbReference type="ARBA" id="ARBA00012528"/>
    </source>
</evidence>
<evidence type="ECO:0000313" key="4">
    <source>
        <dbReference type="EMBL" id="PIP00170.1"/>
    </source>
</evidence>
<dbReference type="InterPro" id="IPR000160">
    <property type="entry name" value="GGDEF_dom"/>
</dbReference>
<proteinExistence type="predicted"/>
<dbReference type="InterPro" id="IPR043128">
    <property type="entry name" value="Rev_trsase/Diguanyl_cyclase"/>
</dbReference>
<dbReference type="PROSITE" id="PS50887">
    <property type="entry name" value="GGDEF"/>
    <property type="match status" value="1"/>
</dbReference>
<organism evidence="4 5">
    <name type="scientific">Pleomorphomonas carboxyditropha</name>
    <dbReference type="NCBI Taxonomy" id="2023338"/>
    <lineage>
        <taxon>Bacteria</taxon>
        <taxon>Pseudomonadati</taxon>
        <taxon>Pseudomonadota</taxon>
        <taxon>Alphaproteobacteria</taxon>
        <taxon>Hyphomicrobiales</taxon>
        <taxon>Pleomorphomonadaceae</taxon>
        <taxon>Pleomorphomonas</taxon>
    </lineage>
</organism>
<evidence type="ECO:0000313" key="5">
    <source>
        <dbReference type="Proteomes" id="UP000231070"/>
    </source>
</evidence>
<dbReference type="CDD" id="cd01949">
    <property type="entry name" value="GGDEF"/>
    <property type="match status" value="1"/>
</dbReference>
<dbReference type="GO" id="GO:1902201">
    <property type="term" value="P:negative regulation of bacterial-type flagellum-dependent cell motility"/>
    <property type="evidence" value="ECO:0007669"/>
    <property type="project" value="TreeGrafter"/>
</dbReference>
<keyword evidence="2" id="KW-1133">Transmembrane helix</keyword>
<dbReference type="RefSeq" id="WP_100079508.1">
    <property type="nucleotide sequence ID" value="NZ_NQVN01000002.1"/>
</dbReference>
<dbReference type="Proteomes" id="UP000231070">
    <property type="component" value="Unassembled WGS sequence"/>
</dbReference>
<evidence type="ECO:0000259" key="3">
    <source>
        <dbReference type="PROSITE" id="PS50887"/>
    </source>
</evidence>
<dbReference type="SMART" id="SM00267">
    <property type="entry name" value="GGDEF"/>
    <property type="match status" value="1"/>
</dbReference>
<keyword evidence="5" id="KW-1185">Reference proteome</keyword>
<feature type="transmembrane region" description="Helical" evidence="2">
    <location>
        <begin position="33"/>
        <end position="50"/>
    </location>
</feature>
<dbReference type="Gene3D" id="3.30.70.270">
    <property type="match status" value="1"/>
</dbReference>